<keyword evidence="1" id="KW-1133">Transmembrane helix</keyword>
<sequence>MYAVPTYITRECQEVYQATAHKKVAQQSKNLKIFWSIFSCSSVYFVLSGQILIKVKSTHAVVYLPSPSAVEYWTFRCAQLGNR</sequence>
<dbReference type="Proteomes" id="UP000280834">
    <property type="component" value="Unassembled WGS sequence"/>
</dbReference>
<accession>A0A0R3QBU3</accession>
<protein>
    <submittedName>
        <fullName evidence="4">Ovule protein</fullName>
    </submittedName>
</protein>
<evidence type="ECO:0000256" key="1">
    <source>
        <dbReference type="SAM" id="Phobius"/>
    </source>
</evidence>
<dbReference type="WBParaSite" id="BTMF_0000382101-mRNA-1">
    <property type="protein sequence ID" value="BTMF_0000382101-mRNA-1"/>
    <property type="gene ID" value="BTMF_0000382101"/>
</dbReference>
<name>A0A0R3QBU3_9BILA</name>
<keyword evidence="1" id="KW-0812">Transmembrane</keyword>
<evidence type="ECO:0000313" key="2">
    <source>
        <dbReference type="EMBL" id="VDO14072.1"/>
    </source>
</evidence>
<dbReference type="AlphaFoldDB" id="A0A0R3QBU3"/>
<proteinExistence type="predicted"/>
<keyword evidence="1" id="KW-0472">Membrane</keyword>
<evidence type="ECO:0000313" key="3">
    <source>
        <dbReference type="Proteomes" id="UP000280834"/>
    </source>
</evidence>
<reference evidence="2 3" key="2">
    <citation type="submission" date="2018-11" db="EMBL/GenBank/DDBJ databases">
        <authorList>
            <consortium name="Pathogen Informatics"/>
        </authorList>
    </citation>
    <scope>NUCLEOTIDE SEQUENCE [LARGE SCALE GENOMIC DNA]</scope>
</reference>
<feature type="transmembrane region" description="Helical" evidence="1">
    <location>
        <begin position="33"/>
        <end position="53"/>
    </location>
</feature>
<organism evidence="4">
    <name type="scientific">Brugia timori</name>
    <dbReference type="NCBI Taxonomy" id="42155"/>
    <lineage>
        <taxon>Eukaryota</taxon>
        <taxon>Metazoa</taxon>
        <taxon>Ecdysozoa</taxon>
        <taxon>Nematoda</taxon>
        <taxon>Chromadorea</taxon>
        <taxon>Rhabditida</taxon>
        <taxon>Spirurina</taxon>
        <taxon>Spiruromorpha</taxon>
        <taxon>Filarioidea</taxon>
        <taxon>Onchocercidae</taxon>
        <taxon>Brugia</taxon>
    </lineage>
</organism>
<reference evidence="4" key="1">
    <citation type="submission" date="2017-02" db="UniProtKB">
        <authorList>
            <consortium name="WormBaseParasite"/>
        </authorList>
    </citation>
    <scope>IDENTIFICATION</scope>
</reference>
<dbReference type="EMBL" id="UZAG01002757">
    <property type="protein sequence ID" value="VDO14072.1"/>
    <property type="molecule type" value="Genomic_DNA"/>
</dbReference>
<gene>
    <name evidence="2" type="ORF">BTMF_LOCUS3125</name>
</gene>
<keyword evidence="3" id="KW-1185">Reference proteome</keyword>
<evidence type="ECO:0000313" key="4">
    <source>
        <dbReference type="WBParaSite" id="BTMF_0000382101-mRNA-1"/>
    </source>
</evidence>